<dbReference type="GO" id="GO:0005737">
    <property type="term" value="C:cytoplasm"/>
    <property type="evidence" value="ECO:0007669"/>
    <property type="project" value="TreeGrafter"/>
</dbReference>
<feature type="compositionally biased region" description="Low complexity" evidence="1">
    <location>
        <begin position="579"/>
        <end position="604"/>
    </location>
</feature>
<feature type="compositionally biased region" description="Low complexity" evidence="1">
    <location>
        <begin position="268"/>
        <end position="286"/>
    </location>
</feature>
<feature type="domain" description="Calponin-homology (CH)" evidence="2">
    <location>
        <begin position="2"/>
        <end position="111"/>
    </location>
</feature>
<dbReference type="SUPFAM" id="SSF47576">
    <property type="entry name" value="Calponin-homology domain, CH-domain"/>
    <property type="match status" value="1"/>
</dbReference>
<dbReference type="Pfam" id="PF00307">
    <property type="entry name" value="CH"/>
    <property type="match status" value="1"/>
</dbReference>
<dbReference type="Proteomes" id="UP001431209">
    <property type="component" value="Unassembled WGS sequence"/>
</dbReference>
<accession>A0AAW2ZIG8</accession>
<feature type="compositionally biased region" description="Polar residues" evidence="1">
    <location>
        <begin position="304"/>
        <end position="317"/>
    </location>
</feature>
<proteinExistence type="predicted"/>
<feature type="compositionally biased region" description="Low complexity" evidence="1">
    <location>
        <begin position="244"/>
        <end position="254"/>
    </location>
</feature>
<feature type="region of interest" description="Disordered" evidence="1">
    <location>
        <begin position="156"/>
        <end position="189"/>
    </location>
</feature>
<feature type="compositionally biased region" description="Basic and acidic residues" evidence="1">
    <location>
        <begin position="429"/>
        <end position="440"/>
    </location>
</feature>
<dbReference type="AlphaFoldDB" id="A0AAW2ZIG8"/>
<feature type="compositionally biased region" description="Low complexity" evidence="1">
    <location>
        <begin position="318"/>
        <end position="328"/>
    </location>
</feature>
<name>A0AAW2ZIG8_9EUKA</name>
<feature type="compositionally biased region" description="Polar residues" evidence="1">
    <location>
        <begin position="762"/>
        <end position="771"/>
    </location>
</feature>
<dbReference type="Gene3D" id="3.90.190.10">
    <property type="entry name" value="Protein tyrosine phosphatase superfamily"/>
    <property type="match status" value="1"/>
</dbReference>
<evidence type="ECO:0000259" key="2">
    <source>
        <dbReference type="PROSITE" id="PS50021"/>
    </source>
</evidence>
<feature type="compositionally biased region" description="Polar residues" evidence="1">
    <location>
        <begin position="490"/>
        <end position="512"/>
    </location>
</feature>
<keyword evidence="4" id="KW-1185">Reference proteome</keyword>
<feature type="compositionally biased region" description="Low complexity" evidence="1">
    <location>
        <begin position="173"/>
        <end position="189"/>
    </location>
</feature>
<dbReference type="Gene3D" id="1.10.418.10">
    <property type="entry name" value="Calponin-like domain"/>
    <property type="match status" value="1"/>
</dbReference>
<feature type="compositionally biased region" description="Polar residues" evidence="1">
    <location>
        <begin position="668"/>
        <end position="703"/>
    </location>
</feature>
<dbReference type="PROSITE" id="PS50021">
    <property type="entry name" value="CH"/>
    <property type="match status" value="1"/>
</dbReference>
<feature type="compositionally biased region" description="Acidic residues" evidence="1">
    <location>
        <begin position="723"/>
        <end position="756"/>
    </location>
</feature>
<dbReference type="SUPFAM" id="SSF52799">
    <property type="entry name" value="(Phosphotyrosine protein) phosphatases II"/>
    <property type="match status" value="1"/>
</dbReference>
<evidence type="ECO:0000313" key="3">
    <source>
        <dbReference type="EMBL" id="KAL0489245.1"/>
    </source>
</evidence>
<feature type="compositionally biased region" description="Polar residues" evidence="1">
    <location>
        <begin position="336"/>
        <end position="348"/>
    </location>
</feature>
<dbReference type="PANTHER" id="PTHR46377">
    <property type="entry name" value="DUAL SPECIFICITY PROTEIN PHOSPHATASE 19"/>
    <property type="match status" value="1"/>
</dbReference>
<protein>
    <recommendedName>
        <fullName evidence="2">Calponin-homology (CH) domain-containing protein</fullName>
    </recommendedName>
</protein>
<reference evidence="3 4" key="1">
    <citation type="submission" date="2024-03" db="EMBL/GenBank/DDBJ databases">
        <title>The Acrasis kona genome and developmental transcriptomes reveal deep origins of eukaryotic multicellular pathways.</title>
        <authorList>
            <person name="Sheikh S."/>
            <person name="Fu C.-J."/>
            <person name="Brown M.W."/>
            <person name="Baldauf S.L."/>
        </authorList>
    </citation>
    <scope>NUCLEOTIDE SEQUENCE [LARGE SCALE GENOMIC DNA]</scope>
    <source>
        <strain evidence="3 4">ATCC MYA-3509</strain>
    </source>
</reference>
<dbReference type="GO" id="GO:0008579">
    <property type="term" value="F:JUN kinase phosphatase activity"/>
    <property type="evidence" value="ECO:0007669"/>
    <property type="project" value="TreeGrafter"/>
</dbReference>
<dbReference type="EMBL" id="JAOPGA020001535">
    <property type="protein sequence ID" value="KAL0489245.1"/>
    <property type="molecule type" value="Genomic_DNA"/>
</dbReference>
<dbReference type="InterPro" id="IPR001715">
    <property type="entry name" value="CH_dom"/>
</dbReference>
<comment type="caution">
    <text evidence="3">The sequence shown here is derived from an EMBL/GenBank/DDBJ whole genome shotgun (WGS) entry which is preliminary data.</text>
</comment>
<feature type="compositionally biased region" description="Acidic residues" evidence="1">
    <location>
        <begin position="441"/>
        <end position="477"/>
    </location>
</feature>
<evidence type="ECO:0000256" key="1">
    <source>
        <dbReference type="SAM" id="MobiDB-lite"/>
    </source>
</evidence>
<dbReference type="CDD" id="cd14498">
    <property type="entry name" value="DSP"/>
    <property type="match status" value="1"/>
</dbReference>
<dbReference type="InterPro" id="IPR000340">
    <property type="entry name" value="Dual-sp_phosphatase_cat-dom"/>
</dbReference>
<feature type="compositionally biased region" description="Polar residues" evidence="1">
    <location>
        <begin position="605"/>
        <end position="648"/>
    </location>
</feature>
<feature type="compositionally biased region" description="Low complexity" evidence="1">
    <location>
        <begin position="523"/>
        <end position="535"/>
    </location>
</feature>
<dbReference type="InterPro" id="IPR036872">
    <property type="entry name" value="CH_dom_sf"/>
</dbReference>
<evidence type="ECO:0000313" key="4">
    <source>
        <dbReference type="Proteomes" id="UP001431209"/>
    </source>
</evidence>
<gene>
    <name evidence="3" type="ORF">AKO1_013773</name>
</gene>
<sequence length="1077" mass="119933">MSGSKNIIVSWVRRHTDDMPGCSVENLSSSFADGYVFAALFYSLSPEFWTDKRDFVSGVQEMSRDERLKWAFDTAGKAGIESFMAAEDVDSRRPDDKSILLFLTQVYKHYGKNGGVNQGLENKPVKDVSSSSIDDLLKAAVAPKKTSDRAAMRKLSRLASEQPKYSTAKHSDSPTTTTTISSTPNYTPPATGGISKVTFMLKSATLKKLMQQREIGLISEEEYQSSRAAMIAEVPELADIVFATPSPTTSTPSPKQAPARGNVVVQMQRSQTSPSSPSSPIQRTQSVATRWKPPTKTEEEVSKPITSSPSGSVKSRWSSTETSTSSPVSSPPPQVRAQSIQLEGSTIKSDVRSKWEQQAAALKESTPPPRQPIQRTTSVAARWNPQGSTTTTPSPTRKASVKKQLLEQQPRKQSVKKDISQAVKQSEVVADKKEQSKKEESEEESEEETDESEEEESEEEESEEEEEESDEEEEEEEVPAKSVAAVKSPTLITSETIPSQPKPTQQPITFTTQEKEPPQQKPFVVEQFEVNNVEVTKPTPSIEIKTQPPVQEQPQSTFTYQKMDQPSSPSPSITPQKESIPSSSTTTYQPPTSTNITTTDNKSSPTTKPTLSRGTSVAQRWSPSTSSDQKLTRKQSGSFDHRTVSNVKSKWEQPTPPSQNSPSTSSPITKSNVGSVANRWKPTTTEQVEIKQKQSSPLLNQSIKKQDSIPKLQQSQKEKQEESDSESEEEEEEEETESEEESEESEEEESEEEEEEAKSTLPPVTTCSVPSEPTKIATIQQQPKQETQIQSVVIAEQKPIEEVASTIAPTTQVVTASKPARKVSIFEQLGITPTISEDDELLSDFKNQESAPIHVTKQEEKQVVPPKVITATPIKSESTNVQIQSKLDQKSQSNPNGTEQLVKVNTTTMVPESSFDSSLASEIVDRMYVGNKQVVSDPTLLNKHRITHLVQLRTIDDLPFEDEFTRTEFGRFTNRSWLVKDSSDFEIFDLFDIAINYIKKILKMSMRNRIMIFDNYGKSLTPCIMIAYLLRECEMDYESALELVRTKSKIPLKLNSGFVEQLEDYDLDLQDERNGNE</sequence>
<dbReference type="SMART" id="SM00033">
    <property type="entry name" value="CH"/>
    <property type="match status" value="1"/>
</dbReference>
<feature type="compositionally biased region" description="Low complexity" evidence="1">
    <location>
        <begin position="778"/>
        <end position="787"/>
    </location>
</feature>
<dbReference type="Pfam" id="PF00782">
    <property type="entry name" value="DSPc"/>
    <property type="match status" value="1"/>
</dbReference>
<feature type="compositionally biased region" description="Polar residues" evidence="1">
    <location>
        <begin position="548"/>
        <end position="565"/>
    </location>
</feature>
<dbReference type="InterPro" id="IPR029021">
    <property type="entry name" value="Prot-tyrosine_phosphatase-like"/>
</dbReference>
<organism evidence="3 4">
    <name type="scientific">Acrasis kona</name>
    <dbReference type="NCBI Taxonomy" id="1008807"/>
    <lineage>
        <taxon>Eukaryota</taxon>
        <taxon>Discoba</taxon>
        <taxon>Heterolobosea</taxon>
        <taxon>Tetramitia</taxon>
        <taxon>Eutetramitia</taxon>
        <taxon>Acrasidae</taxon>
        <taxon>Acrasis</taxon>
    </lineage>
</organism>
<feature type="region of interest" description="Disordered" evidence="1">
    <location>
        <begin position="879"/>
        <end position="898"/>
    </location>
</feature>
<feature type="region of interest" description="Disordered" evidence="1">
    <location>
        <begin position="243"/>
        <end position="787"/>
    </location>
</feature>
<dbReference type="SMART" id="SM00195">
    <property type="entry name" value="DSPc"/>
    <property type="match status" value="1"/>
</dbReference>
<dbReference type="InterPro" id="IPR020422">
    <property type="entry name" value="TYR_PHOSPHATASE_DUAL_dom"/>
</dbReference>
<dbReference type="PANTHER" id="PTHR46377:SF1">
    <property type="entry name" value="DUAL SPECIFICITY PROTEIN PHOSPHATASE 19"/>
    <property type="match status" value="1"/>
</dbReference>